<dbReference type="PANTHER" id="PTHR47332">
    <property type="entry name" value="SET DOMAIN-CONTAINING PROTEIN 5"/>
    <property type="match status" value="1"/>
</dbReference>
<feature type="signal peptide" evidence="1">
    <location>
        <begin position="1"/>
        <end position="21"/>
    </location>
</feature>
<keyword evidence="4" id="KW-1185">Reference proteome</keyword>
<feature type="chain" id="PRO_5040206484" description="SET domain-containing protein" evidence="1">
    <location>
        <begin position="22"/>
        <end position="369"/>
    </location>
</feature>
<reference evidence="3" key="1">
    <citation type="submission" date="2022-11" db="EMBL/GenBank/DDBJ databases">
        <authorList>
            <person name="Scott C."/>
            <person name="Bruce N."/>
        </authorList>
    </citation>
    <scope>NUCLEOTIDE SEQUENCE</scope>
</reference>
<dbReference type="Gene3D" id="2.170.270.10">
    <property type="entry name" value="SET domain"/>
    <property type="match status" value="1"/>
</dbReference>
<evidence type="ECO:0000313" key="4">
    <source>
        <dbReference type="Proteomes" id="UP000838763"/>
    </source>
</evidence>
<proteinExistence type="predicted"/>
<accession>A0A9P1GXW3</accession>
<dbReference type="SUPFAM" id="SSF82199">
    <property type="entry name" value="SET domain"/>
    <property type="match status" value="1"/>
</dbReference>
<dbReference type="Proteomes" id="UP000838763">
    <property type="component" value="Unassembled WGS sequence"/>
</dbReference>
<dbReference type="CDD" id="cd20071">
    <property type="entry name" value="SET_SMYD"/>
    <property type="match status" value="1"/>
</dbReference>
<evidence type="ECO:0000259" key="2">
    <source>
        <dbReference type="PROSITE" id="PS50280"/>
    </source>
</evidence>
<comment type="caution">
    <text evidence="3">The sequence shown here is derived from an EMBL/GenBank/DDBJ whole genome shotgun (WGS) entry which is preliminary data.</text>
</comment>
<dbReference type="PANTHER" id="PTHR47332:SF6">
    <property type="entry name" value="SET DOMAIN-CONTAINING PROTEIN"/>
    <property type="match status" value="1"/>
</dbReference>
<dbReference type="InterPro" id="IPR046341">
    <property type="entry name" value="SET_dom_sf"/>
</dbReference>
<name>A0A9P1GXW3_9PEZI</name>
<evidence type="ECO:0000256" key="1">
    <source>
        <dbReference type="SAM" id="SignalP"/>
    </source>
</evidence>
<dbReference type="EMBL" id="CALLCH030000003">
    <property type="protein sequence ID" value="CAI4211906.1"/>
    <property type="molecule type" value="Genomic_DNA"/>
</dbReference>
<dbReference type="OrthoDB" id="438641at2759"/>
<keyword evidence="1" id="KW-0732">Signal</keyword>
<sequence>MARLSTLGLSLVSLTAPVAHAWSNTLTHGDIEADELASGRGLCGRGGSDPLTWTPPTCGPSLVGGFGSKPSEWFPWTHRPYCADTQYCVFTNAHFQNGIGVSIITTPEDAAGTLDKLEESFTIPLQRPRGGAPLYKVVDMPGRGKGATKLFQGKKLLETAVDQLPRGHAIRSLAMSTNTTERVVEDLLRTNSFGMSLENRSTMVLFPEISRMNHACNPNAFIRFSEKTLANTAIANRDIEAGQELTISSVEFSCDCALCSLSEEEVEASDDRRERIRDVRSVVLDHVKKNEYSQAIKKHKTMIQLIAEEGITVPLGEYYDILARLYNTIGDRRNTEIWAKRAIDDLELFGGEEIYDQIPELRDILDGIV</sequence>
<dbReference type="Pfam" id="PF00856">
    <property type="entry name" value="SET"/>
    <property type="match status" value="1"/>
</dbReference>
<feature type="domain" description="SET" evidence="2">
    <location>
        <begin position="115"/>
        <end position="250"/>
    </location>
</feature>
<protein>
    <recommendedName>
        <fullName evidence="2">SET domain-containing protein</fullName>
    </recommendedName>
</protein>
<gene>
    <name evidence="3" type="ORF">PPNO1_LOCUS1679</name>
</gene>
<dbReference type="AlphaFoldDB" id="A0A9P1GXW3"/>
<dbReference type="InterPro" id="IPR001214">
    <property type="entry name" value="SET_dom"/>
</dbReference>
<evidence type="ECO:0000313" key="3">
    <source>
        <dbReference type="EMBL" id="CAI4211906.1"/>
    </source>
</evidence>
<dbReference type="PROSITE" id="PS50280">
    <property type="entry name" value="SET"/>
    <property type="match status" value="1"/>
</dbReference>
<dbReference type="InterPro" id="IPR053185">
    <property type="entry name" value="SET_domain_protein"/>
</dbReference>
<organism evidence="3 4">
    <name type="scientific">Parascedosporium putredinis</name>
    <dbReference type="NCBI Taxonomy" id="1442378"/>
    <lineage>
        <taxon>Eukaryota</taxon>
        <taxon>Fungi</taxon>
        <taxon>Dikarya</taxon>
        <taxon>Ascomycota</taxon>
        <taxon>Pezizomycotina</taxon>
        <taxon>Sordariomycetes</taxon>
        <taxon>Hypocreomycetidae</taxon>
        <taxon>Microascales</taxon>
        <taxon>Microascaceae</taxon>
        <taxon>Parascedosporium</taxon>
    </lineage>
</organism>